<dbReference type="Proteomes" id="UP000076842">
    <property type="component" value="Unassembled WGS sequence"/>
</dbReference>
<evidence type="ECO:0000313" key="3">
    <source>
        <dbReference type="Proteomes" id="UP000076842"/>
    </source>
</evidence>
<dbReference type="InParanoid" id="A0A165FX15"/>
<name>A0A165FX15_9BASI</name>
<feature type="region of interest" description="Disordered" evidence="1">
    <location>
        <begin position="150"/>
        <end position="173"/>
    </location>
</feature>
<evidence type="ECO:0000256" key="1">
    <source>
        <dbReference type="SAM" id="MobiDB-lite"/>
    </source>
</evidence>
<gene>
    <name evidence="2" type="ORF">CALCODRAFT_286311</name>
</gene>
<dbReference type="AlphaFoldDB" id="A0A165FX15"/>
<evidence type="ECO:0000313" key="2">
    <source>
        <dbReference type="EMBL" id="KZT57314.1"/>
    </source>
</evidence>
<proteinExistence type="predicted"/>
<organism evidence="2 3">
    <name type="scientific">Calocera cornea HHB12733</name>
    <dbReference type="NCBI Taxonomy" id="1353952"/>
    <lineage>
        <taxon>Eukaryota</taxon>
        <taxon>Fungi</taxon>
        <taxon>Dikarya</taxon>
        <taxon>Basidiomycota</taxon>
        <taxon>Agaricomycotina</taxon>
        <taxon>Dacrymycetes</taxon>
        <taxon>Dacrymycetales</taxon>
        <taxon>Dacrymycetaceae</taxon>
        <taxon>Calocera</taxon>
    </lineage>
</organism>
<sequence length="173" mass="18766">MGMGNGAWSWELELDPGRRVMCPLPFGAPSMLGHAQQGGQSAELGRAGRGWDAGRGQRMTFSSGGCAVRGRGRALTSPKTAVAPCPLRPQVPSRQEPFHRCLPTRQKPDRWTSAVWLYQRPRTTLVGPERSMGLQPASVRAIELRARAQGPMMPSDVVSPGGKEPEPVPFRAQ</sequence>
<dbReference type="EMBL" id="KV423965">
    <property type="protein sequence ID" value="KZT57314.1"/>
    <property type="molecule type" value="Genomic_DNA"/>
</dbReference>
<keyword evidence="3" id="KW-1185">Reference proteome</keyword>
<feature type="region of interest" description="Disordered" evidence="1">
    <location>
        <begin position="33"/>
        <end position="53"/>
    </location>
</feature>
<reference evidence="2 3" key="1">
    <citation type="journal article" date="2016" name="Mol. Biol. Evol.">
        <title>Comparative Genomics of Early-Diverging Mushroom-Forming Fungi Provides Insights into the Origins of Lignocellulose Decay Capabilities.</title>
        <authorList>
            <person name="Nagy L.G."/>
            <person name="Riley R."/>
            <person name="Tritt A."/>
            <person name="Adam C."/>
            <person name="Daum C."/>
            <person name="Floudas D."/>
            <person name="Sun H."/>
            <person name="Yadav J.S."/>
            <person name="Pangilinan J."/>
            <person name="Larsson K.H."/>
            <person name="Matsuura K."/>
            <person name="Barry K."/>
            <person name="Labutti K."/>
            <person name="Kuo R."/>
            <person name="Ohm R.A."/>
            <person name="Bhattacharya S.S."/>
            <person name="Shirouzu T."/>
            <person name="Yoshinaga Y."/>
            <person name="Martin F.M."/>
            <person name="Grigoriev I.V."/>
            <person name="Hibbett D.S."/>
        </authorList>
    </citation>
    <scope>NUCLEOTIDE SEQUENCE [LARGE SCALE GENOMIC DNA]</scope>
    <source>
        <strain evidence="2 3">HHB12733</strain>
    </source>
</reference>
<protein>
    <submittedName>
        <fullName evidence="2">Uncharacterized protein</fullName>
    </submittedName>
</protein>
<accession>A0A165FX15</accession>